<name>A0ABY4D2C8_9BACT</name>
<dbReference type="Gene3D" id="3.90.1580.10">
    <property type="entry name" value="paralog of FGE (formylglycine-generating enzyme)"/>
    <property type="match status" value="1"/>
</dbReference>
<dbReference type="SUPFAM" id="SSF56436">
    <property type="entry name" value="C-type lectin-like"/>
    <property type="match status" value="1"/>
</dbReference>
<dbReference type="Pfam" id="PF03781">
    <property type="entry name" value="FGE-sulfatase"/>
    <property type="match status" value="1"/>
</dbReference>
<evidence type="ECO:0000313" key="2">
    <source>
        <dbReference type="EMBL" id="UOG76492.1"/>
    </source>
</evidence>
<accession>A0ABY4D2C8</accession>
<proteinExistence type="predicted"/>
<reference evidence="2 3" key="1">
    <citation type="submission" date="2022-03" db="EMBL/GenBank/DDBJ databases">
        <title>Hymenobactersp. isolated from the air.</title>
        <authorList>
            <person name="Won M."/>
            <person name="Kwon S.-W."/>
        </authorList>
    </citation>
    <scope>NUCLEOTIDE SEQUENCE [LARGE SCALE GENOMIC DNA]</scope>
    <source>
        <strain evidence="2 3">KACC 21982</strain>
    </source>
</reference>
<keyword evidence="3" id="KW-1185">Reference proteome</keyword>
<dbReference type="InterPro" id="IPR042095">
    <property type="entry name" value="SUMF_sf"/>
</dbReference>
<protein>
    <submittedName>
        <fullName evidence="2">SUMF1/EgtB/PvdO family nonheme iron enzyme</fullName>
    </submittedName>
</protein>
<evidence type="ECO:0000313" key="3">
    <source>
        <dbReference type="Proteomes" id="UP000831113"/>
    </source>
</evidence>
<dbReference type="RefSeq" id="WP_243801453.1">
    <property type="nucleotide sequence ID" value="NZ_CP094669.1"/>
</dbReference>
<sequence>MPRRKNSWTFRLMLFLVLGLIPMATWAQKGRATTGPPALPAPPGTVRVTENLFIDQAEVANIHWLEYLHFIRRDSALAFYNSQLPDSTVWQPVPTVEQKQAPQAYFRAATYVYHPATGISYEQALAYCHWRSIMVNRGYFQSVEFRKQHPELRDYQVTVEFGLPTEAEWQLGAAGSLPAGPRPFEVIQTKPAGKVKGQKLAAVKDLVACLDAQQLPHSATEVAYELPFNLQENYYLAGSNQVFTCAPPKAEFPLQLTVRGPLNGFGMQHIIGNVAEMTAVKGMAKGGSFKTSVQDLKLASRQLYQGPQSWLGFRCVATVRIAPKTGQ</sequence>
<dbReference type="InterPro" id="IPR016187">
    <property type="entry name" value="CTDL_fold"/>
</dbReference>
<feature type="domain" description="Sulfatase-modifying factor enzyme-like" evidence="1">
    <location>
        <begin position="41"/>
        <end position="191"/>
    </location>
</feature>
<evidence type="ECO:0000259" key="1">
    <source>
        <dbReference type="Pfam" id="PF03781"/>
    </source>
</evidence>
<dbReference type="EMBL" id="CP094669">
    <property type="protein sequence ID" value="UOG76492.1"/>
    <property type="molecule type" value="Genomic_DNA"/>
</dbReference>
<gene>
    <name evidence="2" type="ORF">MTX78_07800</name>
</gene>
<dbReference type="PANTHER" id="PTHR23150">
    <property type="entry name" value="SULFATASE MODIFYING FACTOR 1, 2"/>
    <property type="match status" value="1"/>
</dbReference>
<organism evidence="2 3">
    <name type="scientific">Hymenobacter tibetensis</name>
    <dbReference type="NCBI Taxonomy" id="497967"/>
    <lineage>
        <taxon>Bacteria</taxon>
        <taxon>Pseudomonadati</taxon>
        <taxon>Bacteroidota</taxon>
        <taxon>Cytophagia</taxon>
        <taxon>Cytophagales</taxon>
        <taxon>Hymenobacteraceae</taxon>
        <taxon>Hymenobacter</taxon>
    </lineage>
</organism>
<dbReference type="Proteomes" id="UP000831113">
    <property type="component" value="Chromosome"/>
</dbReference>
<dbReference type="InterPro" id="IPR051043">
    <property type="entry name" value="Sulfatase_Mod_Factor_Kinase"/>
</dbReference>
<dbReference type="InterPro" id="IPR005532">
    <property type="entry name" value="SUMF_dom"/>
</dbReference>
<dbReference type="PANTHER" id="PTHR23150:SF19">
    <property type="entry name" value="FORMYLGLYCINE-GENERATING ENZYME"/>
    <property type="match status" value="1"/>
</dbReference>